<dbReference type="Pfam" id="PF06969">
    <property type="entry name" value="HemN_C"/>
    <property type="match status" value="1"/>
</dbReference>
<evidence type="ECO:0000256" key="2">
    <source>
        <dbReference type="RuleBase" id="RU364116"/>
    </source>
</evidence>
<dbReference type="NCBIfam" id="TIGR00539">
    <property type="entry name" value="hemN_rel"/>
    <property type="match status" value="1"/>
</dbReference>
<dbReference type="GO" id="GO:0046872">
    <property type="term" value="F:metal ion binding"/>
    <property type="evidence" value="ECO:0007669"/>
    <property type="project" value="UniProtKB-UniRule"/>
</dbReference>
<evidence type="ECO:0000313" key="5">
    <source>
        <dbReference type="Proteomes" id="UP000712007"/>
    </source>
</evidence>
<dbReference type="SFLD" id="SFLDG01082">
    <property type="entry name" value="B12-binding_domain_containing"/>
    <property type="match status" value="1"/>
</dbReference>
<keyword evidence="2" id="KW-0143">Chaperone</keyword>
<keyword evidence="2" id="KW-0479">Metal-binding</keyword>
<dbReference type="GO" id="GO:0051539">
    <property type="term" value="F:4 iron, 4 sulfur cluster binding"/>
    <property type="evidence" value="ECO:0007669"/>
    <property type="project" value="UniProtKB-UniRule"/>
</dbReference>
<dbReference type="Proteomes" id="UP000712007">
    <property type="component" value="Unassembled WGS sequence"/>
</dbReference>
<protein>
    <recommendedName>
        <fullName evidence="2">Heme chaperone HemW</fullName>
    </recommendedName>
</protein>
<dbReference type="SFLD" id="SFLDG01065">
    <property type="entry name" value="anaerobic_coproporphyrinogen-I"/>
    <property type="match status" value="1"/>
</dbReference>
<dbReference type="SUPFAM" id="SSF102114">
    <property type="entry name" value="Radical SAM enzymes"/>
    <property type="match status" value="1"/>
</dbReference>
<keyword evidence="2" id="KW-0349">Heme</keyword>
<dbReference type="GO" id="GO:0006779">
    <property type="term" value="P:porphyrin-containing compound biosynthetic process"/>
    <property type="evidence" value="ECO:0007669"/>
    <property type="project" value="InterPro"/>
</dbReference>
<dbReference type="InterPro" id="IPR023404">
    <property type="entry name" value="rSAM_horseshoe"/>
</dbReference>
<dbReference type="InterPro" id="IPR058240">
    <property type="entry name" value="rSAM_sf"/>
</dbReference>
<dbReference type="CDD" id="cd01335">
    <property type="entry name" value="Radical_SAM"/>
    <property type="match status" value="1"/>
</dbReference>
<evidence type="ECO:0000313" key="4">
    <source>
        <dbReference type="EMBL" id="MBO8440676.1"/>
    </source>
</evidence>
<comment type="subcellular location">
    <subcellularLocation>
        <location evidence="2">Cytoplasm</location>
    </subcellularLocation>
</comment>
<name>A0A940DLJ2_9BACT</name>
<dbReference type="EMBL" id="JADIMV010000143">
    <property type="protein sequence ID" value="MBO8440676.1"/>
    <property type="molecule type" value="Genomic_DNA"/>
</dbReference>
<dbReference type="Pfam" id="PF04055">
    <property type="entry name" value="Radical_SAM"/>
    <property type="match status" value="1"/>
</dbReference>
<keyword evidence="2" id="KW-0949">S-adenosyl-L-methionine</keyword>
<dbReference type="SFLD" id="SFLDF00288">
    <property type="entry name" value="HemN-like__clustered_with_nucl"/>
    <property type="match status" value="1"/>
</dbReference>
<dbReference type="SMART" id="SM00729">
    <property type="entry name" value="Elp3"/>
    <property type="match status" value="1"/>
</dbReference>
<sequence length="375" mass="42368">MAGIYIHIPFCTQRCIYCDFLSGTNIGLKGRYIDALVREMGLRRGYLGDAQVRTVYFGGGTPSLLSHEDFSRIVEGLAAHWDLSAVEEWTVECNPEDITREYAEMLRSLPFNRVSIGIQSFDEGELKWLNRRHTAARGAEAVRCVQNAGFGNVSIDLMYALPMQTVESWRRTLDAALSLGVQHISAYSLMFEEGSKIAKLMEAGRIAPMDDDTAADMFSELCGRLGEAGYEQYEISNFARPGYESRHNSAYWDYTPYIGLGAGAYSFDGRRRSNNVAHTLRYCRAIEEGWPFSEEETLTRDEQYNEFVFTALRTRKGLNLALVGERFGTEARVYAEARASRFICGGQLERDGDVLRLTRNGVYVSDMVMSDFMRV</sequence>
<dbReference type="Gene3D" id="3.80.30.20">
    <property type="entry name" value="tm_1862 like domain"/>
    <property type="match status" value="1"/>
</dbReference>
<proteinExistence type="inferred from homology"/>
<comment type="function">
    <text evidence="2">Probably acts as a heme chaperone, transferring heme to an unknown acceptor. Binds one molecule of heme per monomer, possibly covalently. Binds 1 [4Fe-4S] cluster. The cluster is coordinated with 3 cysteines and an exchangeable S-adenosyl-L-methionine.</text>
</comment>
<keyword evidence="2" id="KW-0963">Cytoplasm</keyword>
<dbReference type="InterPro" id="IPR010723">
    <property type="entry name" value="HemN_C"/>
</dbReference>
<dbReference type="InterPro" id="IPR004559">
    <property type="entry name" value="HemW-like"/>
</dbReference>
<reference evidence="4" key="1">
    <citation type="submission" date="2020-10" db="EMBL/GenBank/DDBJ databases">
        <authorList>
            <person name="Gilroy R."/>
        </authorList>
    </citation>
    <scope>NUCLEOTIDE SEQUENCE</scope>
    <source>
        <strain evidence="4">3924</strain>
    </source>
</reference>
<comment type="similarity">
    <text evidence="1">Belongs to the anaerobic coproporphyrinogen-III oxidase family. HemW subfamily.</text>
</comment>
<keyword evidence="2" id="KW-0408">Iron</keyword>
<feature type="domain" description="Radical SAM core" evidence="3">
    <location>
        <begin position="1"/>
        <end position="231"/>
    </location>
</feature>
<dbReference type="InterPro" id="IPR007197">
    <property type="entry name" value="rSAM"/>
</dbReference>
<comment type="caution">
    <text evidence="4">The sequence shown here is derived from an EMBL/GenBank/DDBJ whole genome shotgun (WGS) entry which is preliminary data.</text>
</comment>
<dbReference type="SFLD" id="SFLDF00562">
    <property type="entry name" value="HemN-like__clustered_with_heat"/>
    <property type="match status" value="1"/>
</dbReference>
<dbReference type="PANTHER" id="PTHR13932">
    <property type="entry name" value="COPROPORPHYRINIGEN III OXIDASE"/>
    <property type="match status" value="1"/>
</dbReference>
<keyword evidence="2" id="KW-0004">4Fe-4S</keyword>
<evidence type="ECO:0000256" key="1">
    <source>
        <dbReference type="ARBA" id="ARBA00006100"/>
    </source>
</evidence>
<dbReference type="GO" id="GO:0004109">
    <property type="term" value="F:coproporphyrinogen oxidase activity"/>
    <property type="evidence" value="ECO:0007669"/>
    <property type="project" value="InterPro"/>
</dbReference>
<accession>A0A940DLJ2</accession>
<dbReference type="InterPro" id="IPR034505">
    <property type="entry name" value="Coproporphyrinogen-III_oxidase"/>
</dbReference>
<gene>
    <name evidence="4" type="primary">hemW</name>
    <name evidence="4" type="ORF">IAC51_08530</name>
</gene>
<organism evidence="4 5">
    <name type="scientific">Candidatus Aphodosoma intestinipullorum</name>
    <dbReference type="NCBI Taxonomy" id="2840674"/>
    <lineage>
        <taxon>Bacteria</taxon>
        <taxon>Pseudomonadati</taxon>
        <taxon>Bacteroidota</taxon>
        <taxon>Bacteroidia</taxon>
        <taxon>Bacteroidales</taxon>
        <taxon>Candidatus Aphodosoma</taxon>
    </lineage>
</organism>
<dbReference type="AlphaFoldDB" id="A0A940DLJ2"/>
<dbReference type="PROSITE" id="PS51918">
    <property type="entry name" value="RADICAL_SAM"/>
    <property type="match status" value="1"/>
</dbReference>
<dbReference type="GO" id="GO:0005737">
    <property type="term" value="C:cytoplasm"/>
    <property type="evidence" value="ECO:0007669"/>
    <property type="project" value="UniProtKB-SubCell"/>
</dbReference>
<reference evidence="4" key="2">
    <citation type="journal article" date="2021" name="PeerJ">
        <title>Extensive microbial diversity within the chicken gut microbiome revealed by metagenomics and culture.</title>
        <authorList>
            <person name="Gilroy R."/>
            <person name="Ravi A."/>
            <person name="Getino M."/>
            <person name="Pursley I."/>
            <person name="Horton D.L."/>
            <person name="Alikhan N.F."/>
            <person name="Baker D."/>
            <person name="Gharbi K."/>
            <person name="Hall N."/>
            <person name="Watson M."/>
            <person name="Adriaenssens E.M."/>
            <person name="Foster-Nyarko E."/>
            <person name="Jarju S."/>
            <person name="Secka A."/>
            <person name="Antonio M."/>
            <person name="Oren A."/>
            <person name="Chaudhuri R.R."/>
            <person name="La Ragione R."/>
            <person name="Hildebrand F."/>
            <person name="Pallen M.J."/>
        </authorList>
    </citation>
    <scope>NUCLEOTIDE SEQUENCE</scope>
    <source>
        <strain evidence="4">3924</strain>
    </source>
</reference>
<keyword evidence="2" id="KW-0411">Iron-sulfur</keyword>
<dbReference type="InterPro" id="IPR006638">
    <property type="entry name" value="Elp3/MiaA/NifB-like_rSAM"/>
</dbReference>
<evidence type="ECO:0000259" key="3">
    <source>
        <dbReference type="PROSITE" id="PS51918"/>
    </source>
</evidence>
<dbReference type="PANTHER" id="PTHR13932:SF5">
    <property type="entry name" value="RADICAL S-ADENOSYL METHIONINE DOMAIN-CONTAINING PROTEIN 1, MITOCHONDRIAL"/>
    <property type="match status" value="1"/>
</dbReference>
<dbReference type="SFLD" id="SFLDS00029">
    <property type="entry name" value="Radical_SAM"/>
    <property type="match status" value="1"/>
</dbReference>